<dbReference type="GeneID" id="89923675"/>
<feature type="compositionally biased region" description="Polar residues" evidence="1">
    <location>
        <begin position="26"/>
        <end position="44"/>
    </location>
</feature>
<gene>
    <name evidence="2" type="ORF">LTR77_002328</name>
</gene>
<evidence type="ECO:0000313" key="2">
    <source>
        <dbReference type="EMBL" id="KAK5173647.1"/>
    </source>
</evidence>
<keyword evidence="3" id="KW-1185">Reference proteome</keyword>
<feature type="region of interest" description="Disordered" evidence="1">
    <location>
        <begin position="26"/>
        <end position="163"/>
    </location>
</feature>
<sequence>MAPRIPLPRTSFLRPQQSLSTRFLRQYATSTSQQKPTVPPSEQNTSRHDIVVDNQENTKTGFDSWASETADTAYSKQNLDPDEHREKAAKESEQIGQSTNPLDVSPANNEVSQVRDAQKEGLGIDAPNSKKVSSGGSPKKGAPGKKYEKEGEIKGMGSTRGMQ</sequence>
<evidence type="ECO:0000313" key="3">
    <source>
        <dbReference type="Proteomes" id="UP001337655"/>
    </source>
</evidence>
<protein>
    <submittedName>
        <fullName evidence="2">Uncharacterized protein</fullName>
    </submittedName>
</protein>
<feature type="compositionally biased region" description="Polar residues" evidence="1">
    <location>
        <begin position="54"/>
        <end position="78"/>
    </location>
</feature>
<feature type="compositionally biased region" description="Polar residues" evidence="1">
    <location>
        <begin position="94"/>
        <end position="112"/>
    </location>
</feature>
<feature type="compositionally biased region" description="Basic and acidic residues" evidence="1">
    <location>
        <begin position="79"/>
        <end position="93"/>
    </location>
</feature>
<feature type="compositionally biased region" description="Low complexity" evidence="1">
    <location>
        <begin position="129"/>
        <end position="141"/>
    </location>
</feature>
<evidence type="ECO:0000256" key="1">
    <source>
        <dbReference type="SAM" id="MobiDB-lite"/>
    </source>
</evidence>
<dbReference type="AlphaFoldDB" id="A0AAV9PI73"/>
<organism evidence="2 3">
    <name type="scientific">Saxophila tyrrhenica</name>
    <dbReference type="NCBI Taxonomy" id="1690608"/>
    <lineage>
        <taxon>Eukaryota</taxon>
        <taxon>Fungi</taxon>
        <taxon>Dikarya</taxon>
        <taxon>Ascomycota</taxon>
        <taxon>Pezizomycotina</taxon>
        <taxon>Dothideomycetes</taxon>
        <taxon>Dothideomycetidae</taxon>
        <taxon>Mycosphaerellales</taxon>
        <taxon>Extremaceae</taxon>
        <taxon>Saxophila</taxon>
    </lineage>
</organism>
<comment type="caution">
    <text evidence="2">The sequence shown here is derived from an EMBL/GenBank/DDBJ whole genome shotgun (WGS) entry which is preliminary data.</text>
</comment>
<dbReference type="Proteomes" id="UP001337655">
    <property type="component" value="Unassembled WGS sequence"/>
</dbReference>
<dbReference type="EMBL" id="JAVRRT010000003">
    <property type="protein sequence ID" value="KAK5173647.1"/>
    <property type="molecule type" value="Genomic_DNA"/>
</dbReference>
<dbReference type="RefSeq" id="XP_064662342.1">
    <property type="nucleotide sequence ID" value="XM_064799587.1"/>
</dbReference>
<accession>A0AAV9PI73</accession>
<proteinExistence type="predicted"/>
<reference evidence="2 3" key="1">
    <citation type="submission" date="2023-08" db="EMBL/GenBank/DDBJ databases">
        <title>Black Yeasts Isolated from many extreme environments.</title>
        <authorList>
            <person name="Coleine C."/>
            <person name="Stajich J.E."/>
            <person name="Selbmann L."/>
        </authorList>
    </citation>
    <scope>NUCLEOTIDE SEQUENCE [LARGE SCALE GENOMIC DNA]</scope>
    <source>
        <strain evidence="2 3">CCFEE 5935</strain>
    </source>
</reference>
<name>A0AAV9PI73_9PEZI</name>